<feature type="domain" description="VOC" evidence="2">
    <location>
        <begin position="6"/>
        <end position="135"/>
    </location>
</feature>
<evidence type="ECO:0000313" key="4">
    <source>
        <dbReference type="Proteomes" id="UP000076234"/>
    </source>
</evidence>
<dbReference type="EMBL" id="CP013342">
    <property type="protein sequence ID" value="AMU95915.1"/>
    <property type="molecule type" value="Genomic_DNA"/>
</dbReference>
<dbReference type="KEGG" id="ster:AOA14_14980"/>
<dbReference type="InterPro" id="IPR029068">
    <property type="entry name" value="Glyas_Bleomycin-R_OHBP_Dase"/>
</dbReference>
<dbReference type="AlphaFoldDB" id="A0A142W302"/>
<keyword evidence="1" id="KW-0479">Metal-binding</keyword>
<sequence>MSARGLVHHIDLTVRDAARSRIFYDAVLGFLGYRRAADYDHGSDWDRDGEPFHSIGIVEAQGAGALRSHDRFSPGLHHLAWTAESRADVDALHDLLRSIGATILDAPADYPRYGPTYYALFFADPDGLKLEFVFGATGG</sequence>
<reference evidence="3 4" key="2">
    <citation type="journal article" date="2016" name="Genome Announc.">
        <title>Complete Genome Sequence of Sphingopyxis terrae Strain 203-1 (NBRC 111660), a Polyethylene Glycol Degrader.</title>
        <authorList>
            <person name="Ohtsubo Y."/>
            <person name="Nonoyama S."/>
            <person name="Nagata Y."/>
            <person name="Numata M."/>
            <person name="Tsuchikane K."/>
            <person name="Hosoyama A."/>
            <person name="Yamazoe A."/>
            <person name="Tsuda M."/>
            <person name="Fujita N."/>
            <person name="Kawai F."/>
        </authorList>
    </citation>
    <scope>NUCLEOTIDE SEQUENCE [LARGE SCALE GENOMIC DNA]</scope>
    <source>
        <strain evidence="3 4">203-1</strain>
    </source>
</reference>
<evidence type="ECO:0000259" key="2">
    <source>
        <dbReference type="PROSITE" id="PS51819"/>
    </source>
</evidence>
<organism evidence="3 4">
    <name type="scientific">Sphingopyxis terrae subsp. terrae NBRC 15098</name>
    <dbReference type="NCBI Taxonomy" id="1219058"/>
    <lineage>
        <taxon>Bacteria</taxon>
        <taxon>Pseudomonadati</taxon>
        <taxon>Pseudomonadota</taxon>
        <taxon>Alphaproteobacteria</taxon>
        <taxon>Sphingomonadales</taxon>
        <taxon>Sphingomonadaceae</taxon>
        <taxon>Sphingopyxis</taxon>
    </lineage>
</organism>
<dbReference type="PANTHER" id="PTHR35006">
    <property type="entry name" value="GLYOXALASE FAMILY PROTEIN (AFU_ORTHOLOGUE AFUA_5G14830)"/>
    <property type="match status" value="1"/>
</dbReference>
<name>A0A142W302_9SPHN</name>
<dbReference type="Proteomes" id="UP000076234">
    <property type="component" value="Chromosome"/>
</dbReference>
<reference evidence="4" key="1">
    <citation type="submission" date="2015-11" db="EMBL/GenBank/DDBJ databases">
        <title>Complete genome sequence of a polyethylene glycol-degrading strain Sphingopyxis terrae strain 203-1 (NBRC 15098).</title>
        <authorList>
            <person name="Yoshiyuki O."/>
            <person name="Shouta N."/>
            <person name="Nagata Y."/>
            <person name="Numata M."/>
            <person name="Tsuchikane K."/>
            <person name="Hosoyama A."/>
            <person name="Yamazoe A."/>
            <person name="Tsuda M."/>
            <person name="Fujita N."/>
            <person name="Kawai F."/>
        </authorList>
    </citation>
    <scope>NUCLEOTIDE SEQUENCE [LARGE SCALE GENOMIC DNA]</scope>
    <source>
        <strain evidence="4">203-1</strain>
    </source>
</reference>
<dbReference type="PROSITE" id="PS51819">
    <property type="entry name" value="VOC"/>
    <property type="match status" value="1"/>
</dbReference>
<dbReference type="InterPro" id="IPR004360">
    <property type="entry name" value="Glyas_Fos-R_dOase_dom"/>
</dbReference>
<evidence type="ECO:0000313" key="3">
    <source>
        <dbReference type="EMBL" id="AMU95915.1"/>
    </source>
</evidence>
<evidence type="ECO:0000256" key="1">
    <source>
        <dbReference type="ARBA" id="ARBA00022723"/>
    </source>
</evidence>
<dbReference type="InterPro" id="IPR018146">
    <property type="entry name" value="Glyoxalase_1_CS"/>
</dbReference>
<dbReference type="Pfam" id="PF00903">
    <property type="entry name" value="Glyoxalase"/>
    <property type="match status" value="1"/>
</dbReference>
<dbReference type="SUPFAM" id="SSF54593">
    <property type="entry name" value="Glyoxalase/Bleomycin resistance protein/Dihydroxybiphenyl dioxygenase"/>
    <property type="match status" value="1"/>
</dbReference>
<dbReference type="PANTHER" id="PTHR35006:SF2">
    <property type="entry name" value="GLYOXALASE FAMILY PROTEIN (AFU_ORTHOLOGUE AFUA_5G14830)"/>
    <property type="match status" value="1"/>
</dbReference>
<dbReference type="RefSeq" id="WP_062902376.1">
    <property type="nucleotide sequence ID" value="NZ_CP013342.1"/>
</dbReference>
<gene>
    <name evidence="3" type="ORF">AOA14_14980</name>
</gene>
<dbReference type="Gene3D" id="3.10.180.10">
    <property type="entry name" value="2,3-Dihydroxybiphenyl 1,2-Dioxygenase, domain 1"/>
    <property type="match status" value="1"/>
</dbReference>
<accession>A0A142W302</accession>
<dbReference type="PROSITE" id="PS00934">
    <property type="entry name" value="GLYOXALASE_I_1"/>
    <property type="match status" value="1"/>
</dbReference>
<dbReference type="InterPro" id="IPR037523">
    <property type="entry name" value="VOC_core"/>
</dbReference>
<dbReference type="STRING" id="1219058.AOA14_14980"/>
<dbReference type="GO" id="GO:0004462">
    <property type="term" value="F:lactoylglutathione lyase activity"/>
    <property type="evidence" value="ECO:0007669"/>
    <property type="project" value="InterPro"/>
</dbReference>
<proteinExistence type="predicted"/>
<protein>
    <submittedName>
        <fullName evidence="3">Bleomycin resistance protein</fullName>
    </submittedName>
</protein>
<dbReference type="GO" id="GO:0046872">
    <property type="term" value="F:metal ion binding"/>
    <property type="evidence" value="ECO:0007669"/>
    <property type="project" value="UniProtKB-KW"/>
</dbReference>